<feature type="transmembrane region" description="Helical" evidence="1">
    <location>
        <begin position="121"/>
        <end position="141"/>
    </location>
</feature>
<reference evidence="2 3" key="1">
    <citation type="submission" date="2023-06" db="EMBL/GenBank/DDBJ databases">
        <title>Cellulomonas sp. MW9 Whole genome sequence.</title>
        <authorList>
            <person name="Park S."/>
        </authorList>
    </citation>
    <scope>NUCLEOTIDE SEQUENCE [LARGE SCALE GENOMIC DNA]</scope>
    <source>
        <strain evidence="2 3">MW9</strain>
    </source>
</reference>
<organism evidence="2 3">
    <name type="scientific">Cellulomonas edaphi</name>
    <dbReference type="NCBI Taxonomy" id="3053468"/>
    <lineage>
        <taxon>Bacteria</taxon>
        <taxon>Bacillati</taxon>
        <taxon>Actinomycetota</taxon>
        <taxon>Actinomycetes</taxon>
        <taxon>Micrococcales</taxon>
        <taxon>Cellulomonadaceae</taxon>
        <taxon>Cellulomonas</taxon>
    </lineage>
</organism>
<dbReference type="InterPro" id="IPR013901">
    <property type="entry name" value="Anthrone_oxy"/>
</dbReference>
<proteinExistence type="predicted"/>
<protein>
    <submittedName>
        <fullName evidence="2">DUF1772 domain-containing protein</fullName>
    </submittedName>
</protein>
<dbReference type="Proteomes" id="UP001321453">
    <property type="component" value="Unassembled WGS sequence"/>
</dbReference>
<keyword evidence="1" id="KW-0812">Transmembrane</keyword>
<keyword evidence="3" id="KW-1185">Reference proteome</keyword>
<keyword evidence="1" id="KW-0472">Membrane</keyword>
<feature type="transmembrane region" description="Helical" evidence="1">
    <location>
        <begin position="12"/>
        <end position="34"/>
    </location>
</feature>
<comment type="caution">
    <text evidence="2">The sequence shown here is derived from an EMBL/GenBank/DDBJ whole genome shotgun (WGS) entry which is preliminary data.</text>
</comment>
<dbReference type="Pfam" id="PF08592">
    <property type="entry name" value="Anthrone_oxy"/>
    <property type="match status" value="1"/>
</dbReference>
<sequence>MDLTPMTTVLLGARLCAGLLAGIYLAFVVAVMPALHGMGDAAFVDAMKRINVSIVNPVFFLVFFGAPVLTVLAAVLIRTPVLYVAAGLALVTLLVTVLVNVPLNDRLAAGGSRADFERTWVLFHGLRTLTGIASLVCLLLAQAPAP</sequence>
<evidence type="ECO:0000256" key="1">
    <source>
        <dbReference type="SAM" id="Phobius"/>
    </source>
</evidence>
<dbReference type="RefSeq" id="WP_289444278.1">
    <property type="nucleotide sequence ID" value="NZ_JAUCGR010000001.1"/>
</dbReference>
<feature type="transmembrane region" description="Helical" evidence="1">
    <location>
        <begin position="81"/>
        <end position="101"/>
    </location>
</feature>
<gene>
    <name evidence="2" type="ORF">QRT05_00810</name>
</gene>
<name>A0ABT7S2L1_9CELL</name>
<accession>A0ABT7S2L1</accession>
<dbReference type="EMBL" id="JAUCGR010000001">
    <property type="protein sequence ID" value="MDM7829858.1"/>
    <property type="molecule type" value="Genomic_DNA"/>
</dbReference>
<evidence type="ECO:0000313" key="3">
    <source>
        <dbReference type="Proteomes" id="UP001321453"/>
    </source>
</evidence>
<keyword evidence="1" id="KW-1133">Transmembrane helix</keyword>
<evidence type="ECO:0000313" key="2">
    <source>
        <dbReference type="EMBL" id="MDM7829858.1"/>
    </source>
</evidence>
<feature type="transmembrane region" description="Helical" evidence="1">
    <location>
        <begin position="54"/>
        <end position="76"/>
    </location>
</feature>